<protein>
    <submittedName>
        <fullName evidence="2">Phosphotransferase family protein</fullName>
    </submittedName>
</protein>
<dbReference type="SUPFAM" id="SSF56112">
    <property type="entry name" value="Protein kinase-like (PK-like)"/>
    <property type="match status" value="1"/>
</dbReference>
<dbReference type="PANTHER" id="PTHR21310">
    <property type="entry name" value="AMINOGLYCOSIDE PHOSPHOTRANSFERASE-RELATED-RELATED"/>
    <property type="match status" value="1"/>
</dbReference>
<dbReference type="Gene3D" id="3.90.1200.10">
    <property type="match status" value="1"/>
</dbReference>
<dbReference type="InterPro" id="IPR051678">
    <property type="entry name" value="AGP_Transferase"/>
</dbReference>
<proteinExistence type="predicted"/>
<feature type="domain" description="Aminoglycoside phosphotransferase" evidence="1">
    <location>
        <begin position="41"/>
        <end position="285"/>
    </location>
</feature>
<dbReference type="EMBL" id="CP108253">
    <property type="protein sequence ID" value="WTU44285.1"/>
    <property type="molecule type" value="Genomic_DNA"/>
</dbReference>
<sequence>MPVPQQRDPELTRKHLTTWLGERLPEAADLRVRVEVPEGLGFSNETLLVDTKWGRAGAERHRRLVVRVAPTRYQVMPGSRLDEEYRVLDALRDTDVPVPGVIGFEPDPGLLGAPFYAMDRVEGWVPPDLPSYHRDGGPVAALDEGGRAAVWWGGVEALHRIHRLDVTALGLDGLRLSAHGPYGLGAQLDYYEAHMDHFGGADSVPVREALALLRGGLPPEPERPSLLWGDARLGNLMFSGVAPVAVLDWEMTFLGPGEADLGWYLYLDRHLSEGVGAPRLAGLPGRAETIRRYEELAGRPVAAHMDWYEVFAGFRFALIASRVGRLLVEHGLVAAEADVPLARNAANLLARTLEPLG</sequence>
<evidence type="ECO:0000259" key="1">
    <source>
        <dbReference type="Pfam" id="PF01636"/>
    </source>
</evidence>
<gene>
    <name evidence="2" type="ORF">OHV25_34245</name>
</gene>
<dbReference type="AlphaFoldDB" id="A0AAU2H9Q7"/>
<dbReference type="InterPro" id="IPR002575">
    <property type="entry name" value="Aminoglycoside_PTrfase"/>
</dbReference>
<name>A0AAU2H9Q7_9ACTN</name>
<dbReference type="Pfam" id="PF01636">
    <property type="entry name" value="APH"/>
    <property type="match status" value="1"/>
</dbReference>
<dbReference type="CDD" id="cd05154">
    <property type="entry name" value="ACAD10_11_N-like"/>
    <property type="match status" value="1"/>
</dbReference>
<dbReference type="InterPro" id="IPR041726">
    <property type="entry name" value="ACAD10_11_N"/>
</dbReference>
<organism evidence="2">
    <name type="scientific">Streptomyces sp. NBC_00060</name>
    <dbReference type="NCBI Taxonomy" id="2975636"/>
    <lineage>
        <taxon>Bacteria</taxon>
        <taxon>Bacillati</taxon>
        <taxon>Actinomycetota</taxon>
        <taxon>Actinomycetes</taxon>
        <taxon>Kitasatosporales</taxon>
        <taxon>Streptomycetaceae</taxon>
        <taxon>Streptomyces</taxon>
    </lineage>
</organism>
<reference evidence="2" key="1">
    <citation type="submission" date="2022-10" db="EMBL/GenBank/DDBJ databases">
        <title>The complete genomes of actinobacterial strains from the NBC collection.</title>
        <authorList>
            <person name="Joergensen T.S."/>
            <person name="Alvarez Arevalo M."/>
            <person name="Sterndorff E.B."/>
            <person name="Faurdal D."/>
            <person name="Vuksanovic O."/>
            <person name="Mourched A.-S."/>
            <person name="Charusanti P."/>
            <person name="Shaw S."/>
            <person name="Blin K."/>
            <person name="Weber T."/>
        </authorList>
    </citation>
    <scope>NUCLEOTIDE SEQUENCE</scope>
    <source>
        <strain evidence="2">NBC_00060</strain>
    </source>
</reference>
<dbReference type="Gene3D" id="3.30.200.20">
    <property type="entry name" value="Phosphorylase Kinase, domain 1"/>
    <property type="match status" value="1"/>
</dbReference>
<evidence type="ECO:0000313" key="2">
    <source>
        <dbReference type="EMBL" id="WTU44285.1"/>
    </source>
</evidence>
<dbReference type="InterPro" id="IPR011009">
    <property type="entry name" value="Kinase-like_dom_sf"/>
</dbReference>
<accession>A0AAU2H9Q7</accession>
<dbReference type="PANTHER" id="PTHR21310:SF40">
    <property type="entry name" value="AMINOGLYCOSIDE PHOSPHOTRANSFERASE DOMAIN-CONTAINING PROTEIN-RELATED"/>
    <property type="match status" value="1"/>
</dbReference>